<dbReference type="STRING" id="83767.SAMN05660652_00948"/>
<dbReference type="EMBL" id="FNCY01000002">
    <property type="protein sequence ID" value="SDG93587.1"/>
    <property type="molecule type" value="Genomic_DNA"/>
</dbReference>
<dbReference type="AlphaFoldDB" id="A0A1G7YB50"/>
<reference evidence="1 2" key="1">
    <citation type="submission" date="2016-10" db="EMBL/GenBank/DDBJ databases">
        <authorList>
            <person name="de Groot N.N."/>
        </authorList>
    </citation>
    <scope>NUCLEOTIDE SEQUENCE [LARGE SCALE GENOMIC DNA]</scope>
    <source>
        <strain evidence="1 2">DSM 5885</strain>
    </source>
</reference>
<dbReference type="RefSeq" id="WP_091934417.1">
    <property type="nucleotide sequence ID" value="NZ_FNCY01000002.1"/>
</dbReference>
<accession>A0A1G7YB50</accession>
<gene>
    <name evidence="1" type="ORF">SAMN05660652_00948</name>
</gene>
<evidence type="ECO:0000313" key="2">
    <source>
        <dbReference type="Proteomes" id="UP000198607"/>
    </source>
</evidence>
<dbReference type="Proteomes" id="UP000198607">
    <property type="component" value="Unassembled WGS sequence"/>
</dbReference>
<keyword evidence="2" id="KW-1185">Reference proteome</keyword>
<proteinExistence type="predicted"/>
<evidence type="ECO:0000313" key="1">
    <source>
        <dbReference type="EMBL" id="SDG93587.1"/>
    </source>
</evidence>
<sequence length="975" mass="108455">MRISEYKAALAQIDIKDMDKLIAAQTGTSVHFQAATAPPERWQRVQGAIINAAGDTGTEGGSPSPGDAPPPSAILSLATFRTDLQREFGASITMECIDHHHLAGDTPITARTVKNVIDMAENRRRAMQMANDSNLSAYFDHDMWAGILPSAKTTGGSQHLHTAVPRGILGERAAQFVTTLITTMCERHPDYSRKALTLIEFIHVAQTALNLYDNVVHLSAIPPATLELTFAMAYEDLLRHGISHAVRRLPVYAATACLCHKLDPRDPGSFMHQALQTAARDPGLPPLSEMFISCAANKFTIEIKKMAACQEISENDSMATIFANQIAQGRLTLERFFEDHYELQSLIETSTVLTQRQKTMLHQSLDHGRLPPERLKLLVNLATWMGNEFAERLNSLLDPERFFVDHVVYVFNAWVETLAKTALQEVDEAMGDFLAQPQGDDSDDSLRAEMIESYCKAHAAFMAAGLSTDDAGALATLLSKESVVAFLNEHLDKLDPLYGLIYRSLMTALARRRIEVGDDIHALMLTSLDQTIRNTVVNPAGPFQLLCGLRIPKAFWEAVRDNTLILSKDNDTAFIDFYGWEESLEQLEAGNLQSFINLTDWHDLGDETKLKRLEIAYQNIVNTIFGGNADKAATFMNNIMAFLPAVLAVCATTPASDPINLGPENAVINLGTNFNQTQCIVTLMRKDNGHLPIRFEYSSHGLRSATNTRRQRHWMDVDKSQISLECLVTLSPNGRIVPQAPMKLEYLLMPDNWPIDNYPRPIPGDLYNLQYAAHDDLLHYVASSGNESQLDLILALDVIHDYRAQPSFQRAYLIYDSYIATGALDCLNDAKPAFLEIEQMLFDQLNAKPFCDVLKSVDGSLEIVFGDPHFARYENAAVALRNHISAFIDTPDPISFRRLRAYMFTRGGAYSLLRDIIPKEYQEALAGPLTEALRAPSASLVYALERKLVKYIGKEILPGFIASVRESAARTRPNT</sequence>
<protein>
    <submittedName>
        <fullName evidence="1">Uncharacterized protein</fullName>
    </submittedName>
</protein>
<organism evidence="1 2">
    <name type="scientific">Propionivibrio dicarboxylicus</name>
    <dbReference type="NCBI Taxonomy" id="83767"/>
    <lineage>
        <taxon>Bacteria</taxon>
        <taxon>Pseudomonadati</taxon>
        <taxon>Pseudomonadota</taxon>
        <taxon>Betaproteobacteria</taxon>
        <taxon>Rhodocyclales</taxon>
        <taxon>Rhodocyclaceae</taxon>
        <taxon>Propionivibrio</taxon>
    </lineage>
</organism>
<name>A0A1G7YB50_9RHOO</name>